<dbReference type="Pfam" id="PF04606">
    <property type="entry name" value="Ogr_Delta"/>
    <property type="match status" value="1"/>
</dbReference>
<gene>
    <name evidence="2" type="ORF">SAMN04244579_04314</name>
</gene>
<protein>
    <submittedName>
        <fullName evidence="2">Ogr/Delta-like zinc finger</fullName>
    </submittedName>
</protein>
<dbReference type="InterPro" id="IPR007684">
    <property type="entry name" value="Znf_Ogr/Delta"/>
</dbReference>
<name>A0A1H6YR20_9GAMM</name>
<evidence type="ECO:0000313" key="2">
    <source>
        <dbReference type="EMBL" id="SEJ42796.1"/>
    </source>
</evidence>
<proteinExistence type="predicted"/>
<dbReference type="AlphaFoldDB" id="A0A1H6YR20"/>
<dbReference type="STRING" id="170623.SAMN04244579_04314"/>
<organism evidence="2">
    <name type="scientific">Azotobacter beijerinckii</name>
    <dbReference type="NCBI Taxonomy" id="170623"/>
    <lineage>
        <taxon>Bacteria</taxon>
        <taxon>Pseudomonadati</taxon>
        <taxon>Pseudomonadota</taxon>
        <taxon>Gammaproteobacteria</taxon>
        <taxon>Pseudomonadales</taxon>
        <taxon>Pseudomonadaceae</taxon>
        <taxon>Azotobacter</taxon>
    </lineage>
</organism>
<reference evidence="2" key="1">
    <citation type="submission" date="2016-10" db="EMBL/GenBank/DDBJ databases">
        <authorList>
            <person name="de Groot N.N."/>
        </authorList>
    </citation>
    <scope>NUCLEOTIDE SEQUENCE [LARGE SCALE GENOMIC DNA]</scope>
    <source>
        <strain evidence="2">DSM 1041</strain>
    </source>
</reference>
<feature type="domain" description="Zinc finger Ogr/Delta-type" evidence="1">
    <location>
        <begin position="16"/>
        <end position="59"/>
    </location>
</feature>
<sequence>MRIATKLPIKKGKRPCPDCGAALVKRTSERLHPLYSETMLICKNPDCGATFVGCDEITHRLSPPADPNPSIALPYAPTAARRNWLEEIGLLDESPRPTGQPEAMQ</sequence>
<accession>A0A1H6YR20</accession>
<dbReference type="EMBL" id="FNYO01000100">
    <property type="protein sequence ID" value="SEJ42796.1"/>
    <property type="molecule type" value="Genomic_DNA"/>
</dbReference>
<dbReference type="RefSeq" id="WP_254789275.1">
    <property type="nucleotide sequence ID" value="NZ_FNYO01000100.1"/>
</dbReference>
<evidence type="ECO:0000259" key="1">
    <source>
        <dbReference type="Pfam" id="PF04606"/>
    </source>
</evidence>
<dbReference type="Proteomes" id="UP000199005">
    <property type="component" value="Unassembled WGS sequence"/>
</dbReference>